<dbReference type="GO" id="GO:0000724">
    <property type="term" value="P:double-strand break repair via homologous recombination"/>
    <property type="evidence" value="ECO:0007669"/>
    <property type="project" value="TreeGrafter"/>
</dbReference>
<dbReference type="FunFam" id="1.10.132.60:FF:000007">
    <property type="entry name" value="DNA polymerase"/>
    <property type="match status" value="1"/>
</dbReference>
<dbReference type="PRINTS" id="PR00106">
    <property type="entry name" value="DNAPOLB"/>
</dbReference>
<dbReference type="Gene3D" id="1.10.132.60">
    <property type="entry name" value="DNA polymerase family B, C-terminal domain"/>
    <property type="match status" value="1"/>
</dbReference>
<dbReference type="Gene3D" id="3.30.342.10">
    <property type="entry name" value="DNA Polymerase, chain B, domain 1"/>
    <property type="match status" value="1"/>
</dbReference>
<evidence type="ECO:0000256" key="17">
    <source>
        <dbReference type="ARBA" id="ARBA00023242"/>
    </source>
</evidence>
<evidence type="ECO:0000313" key="28">
    <source>
        <dbReference type="Proteomes" id="UP000646827"/>
    </source>
</evidence>
<evidence type="ECO:0000256" key="11">
    <source>
        <dbReference type="ARBA" id="ARBA00022833"/>
    </source>
</evidence>
<dbReference type="GO" id="GO:0006260">
    <property type="term" value="P:DNA replication"/>
    <property type="evidence" value="ECO:0007669"/>
    <property type="project" value="UniProtKB-KW"/>
</dbReference>
<reference evidence="27 28" key="1">
    <citation type="submission" date="2020-12" db="EMBL/GenBank/DDBJ databases">
        <title>Metabolic potential, ecology and presence of endohyphal bacteria is reflected in genomic diversity of Mucoromycotina.</title>
        <authorList>
            <person name="Muszewska A."/>
            <person name="Okrasinska A."/>
            <person name="Steczkiewicz K."/>
            <person name="Drgas O."/>
            <person name="Orlowska M."/>
            <person name="Perlinska-Lenart U."/>
            <person name="Aleksandrzak-Piekarczyk T."/>
            <person name="Szatraj K."/>
            <person name="Zielenkiewicz U."/>
            <person name="Pilsyk S."/>
            <person name="Malc E."/>
            <person name="Mieczkowski P."/>
            <person name="Kruszewska J.S."/>
            <person name="Biernat P."/>
            <person name="Pawlowska J."/>
        </authorList>
    </citation>
    <scope>NUCLEOTIDE SEQUENCE [LARGE SCALE GENOMIC DNA]</scope>
    <source>
        <strain evidence="27 28">CBS 142.35</strain>
    </source>
</reference>
<gene>
    <name evidence="27" type="ORF">INT45_005947</name>
</gene>
<keyword evidence="13 20" id="KW-0408">Iron</keyword>
<dbReference type="PANTHER" id="PTHR45812:SF1">
    <property type="entry name" value="DNA POLYMERASE ZETA CATALYTIC SUBUNIT"/>
    <property type="match status" value="1"/>
</dbReference>
<evidence type="ECO:0000259" key="25">
    <source>
        <dbReference type="Pfam" id="PF24055"/>
    </source>
</evidence>
<feature type="region of interest" description="Disordered" evidence="21">
    <location>
        <begin position="524"/>
        <end position="584"/>
    </location>
</feature>
<dbReference type="EMBL" id="JAEPRB010000018">
    <property type="protein sequence ID" value="KAG2226275.1"/>
    <property type="molecule type" value="Genomic_DNA"/>
</dbReference>
<comment type="caution">
    <text evidence="27">The sequence shown here is derived from an EMBL/GenBank/DDBJ whole genome shotgun (WGS) entry which is preliminary data.</text>
</comment>
<feature type="region of interest" description="Disordered" evidence="21">
    <location>
        <begin position="440"/>
        <end position="467"/>
    </location>
</feature>
<keyword evidence="16" id="KW-0234">DNA repair</keyword>
<dbReference type="Pfam" id="PF03104">
    <property type="entry name" value="DNA_pol_B_exo1"/>
    <property type="match status" value="1"/>
</dbReference>
<feature type="region of interest" description="Disordered" evidence="21">
    <location>
        <begin position="627"/>
        <end position="708"/>
    </location>
</feature>
<dbReference type="GO" id="GO:0042276">
    <property type="term" value="P:error-prone translesion synthesis"/>
    <property type="evidence" value="ECO:0007669"/>
    <property type="project" value="TreeGrafter"/>
</dbReference>
<proteinExistence type="inferred from homology"/>
<evidence type="ECO:0000259" key="26">
    <source>
        <dbReference type="Pfam" id="PF24065"/>
    </source>
</evidence>
<keyword evidence="4 20" id="KW-0004">4Fe-4S</keyword>
<evidence type="ECO:0000259" key="23">
    <source>
        <dbReference type="Pfam" id="PF03104"/>
    </source>
</evidence>
<evidence type="ECO:0000256" key="4">
    <source>
        <dbReference type="ARBA" id="ARBA00022485"/>
    </source>
</evidence>
<keyword evidence="7 20" id="KW-0235">DNA replication</keyword>
<feature type="region of interest" description="Disordered" evidence="21">
    <location>
        <begin position="920"/>
        <end position="950"/>
    </location>
</feature>
<dbReference type="InterPro" id="IPR006172">
    <property type="entry name" value="DNA-dir_DNA_pol_B"/>
</dbReference>
<evidence type="ECO:0000313" key="27">
    <source>
        <dbReference type="EMBL" id="KAG2226275.1"/>
    </source>
</evidence>
<evidence type="ECO:0000256" key="7">
    <source>
        <dbReference type="ARBA" id="ARBA00022705"/>
    </source>
</evidence>
<evidence type="ECO:0000256" key="1">
    <source>
        <dbReference type="ARBA" id="ARBA00001966"/>
    </source>
</evidence>
<dbReference type="InterPro" id="IPR042087">
    <property type="entry name" value="DNA_pol_B_thumb"/>
</dbReference>
<dbReference type="InterPro" id="IPR043502">
    <property type="entry name" value="DNA/RNA_pol_sf"/>
</dbReference>
<keyword evidence="14 20" id="KW-0411">Iron-sulfur</keyword>
<dbReference type="SUPFAM" id="SSF53098">
    <property type="entry name" value="Ribonuclease H-like"/>
    <property type="match status" value="1"/>
</dbReference>
<evidence type="ECO:0000256" key="10">
    <source>
        <dbReference type="ARBA" id="ARBA00022771"/>
    </source>
</evidence>
<feature type="compositionally biased region" description="Low complexity" evidence="21">
    <location>
        <begin position="441"/>
        <end position="452"/>
    </location>
</feature>
<evidence type="ECO:0000256" key="16">
    <source>
        <dbReference type="ARBA" id="ARBA00023204"/>
    </source>
</evidence>
<feature type="domain" description="DNA polymerase zeta catalytic subunit N-terminal" evidence="26">
    <location>
        <begin position="2"/>
        <end position="49"/>
    </location>
</feature>
<dbReference type="OrthoDB" id="2414538at2759"/>
<keyword evidence="28" id="KW-1185">Reference proteome</keyword>
<dbReference type="InterPro" id="IPR006134">
    <property type="entry name" value="DNA-dir_DNA_pol_B_multi_dom"/>
</dbReference>
<dbReference type="InterPro" id="IPR025687">
    <property type="entry name" value="Znf-C4pol"/>
</dbReference>
<feature type="compositionally biased region" description="Polar residues" evidence="21">
    <location>
        <begin position="334"/>
        <end position="346"/>
    </location>
</feature>
<protein>
    <recommendedName>
        <fullName evidence="20">DNA polymerase</fullName>
        <ecNumber evidence="20">2.7.7.7</ecNumber>
    </recommendedName>
</protein>
<evidence type="ECO:0000256" key="13">
    <source>
        <dbReference type="ARBA" id="ARBA00023004"/>
    </source>
</evidence>
<evidence type="ECO:0000256" key="21">
    <source>
        <dbReference type="SAM" id="MobiDB-lite"/>
    </source>
</evidence>
<feature type="compositionally biased region" description="Acidic residues" evidence="21">
    <location>
        <begin position="536"/>
        <end position="552"/>
    </location>
</feature>
<keyword evidence="5 20" id="KW-0808">Transferase</keyword>
<feature type="region of interest" description="Disordered" evidence="21">
    <location>
        <begin position="332"/>
        <end position="354"/>
    </location>
</feature>
<dbReference type="GO" id="GO:0016035">
    <property type="term" value="C:zeta DNA polymerase complex"/>
    <property type="evidence" value="ECO:0007669"/>
    <property type="project" value="InterPro"/>
</dbReference>
<keyword evidence="12 20" id="KW-0239">DNA-directed DNA polymerase</keyword>
<comment type="subunit">
    <text evidence="19">Forms DNA polymerase zeta with REV7.</text>
</comment>
<evidence type="ECO:0000256" key="14">
    <source>
        <dbReference type="ARBA" id="ARBA00023014"/>
    </source>
</evidence>
<dbReference type="FunFam" id="3.30.420.10:FF:000024">
    <property type="entry name" value="DNA polymerase zeta catalytic subunit"/>
    <property type="match status" value="1"/>
</dbReference>
<keyword evidence="11 20" id="KW-0862">Zinc</keyword>
<feature type="domain" description="DNA-directed DNA polymerase family B exonuclease" evidence="23">
    <location>
        <begin position="949"/>
        <end position="1135"/>
    </location>
</feature>
<evidence type="ECO:0000256" key="12">
    <source>
        <dbReference type="ARBA" id="ARBA00022932"/>
    </source>
</evidence>
<evidence type="ECO:0000256" key="18">
    <source>
        <dbReference type="ARBA" id="ARBA00049244"/>
    </source>
</evidence>
<dbReference type="Gene3D" id="3.90.1600.10">
    <property type="entry name" value="Palm domain of DNA polymerase"/>
    <property type="match status" value="1"/>
</dbReference>
<evidence type="ECO:0000256" key="3">
    <source>
        <dbReference type="ARBA" id="ARBA00005755"/>
    </source>
</evidence>
<dbReference type="Pfam" id="PF00136">
    <property type="entry name" value="DNA_pol_B"/>
    <property type="match status" value="1"/>
</dbReference>
<sequence length="1825" mass="210782">MVNIDHYLDDPGPMDRAFCPFSNTVSKKVPVIRIFGSTPSGQKACLHIHQSYPYFYVPFKLPSHNVEPEQIQREIFQFGNALNHAVGLAQGANQSSVNGDQYIAAITLVKGIPFYGYHSEPETYLKIHLLNPADKQRMADILLKGVINNQIYQPHEAHIPYVLQFMMDYNLYGMNWVHLHPIIDSTTTMVQQQQQANSGNINNDDNDGEEKEKENVQLSLRFREPLFDEPKTVLLSQTTINSNERSTSIYLNENEYFTSMTIPDELKWNKVGRTSFCELELDTTVMTIGNRLDLQQRNIHWNREVDVGESKEKLINSLAGIWKDEANRRMARNESPTIPNTQQQDNILRDPNPKEWSSEEAWRRLIDRYTSTINNKDNLATSPLDAEEDNGLIYSSNIPTTFDSVESLYPAQYYDIHRRQKASQSLTIPPKVLSNLSDWLQSQSSGSQQEQQQQEEHNLKVNESPYDIQAATPSRYRAWRNEGQADNNDNVNADKIHSLVRQQSSFQDDDITDEDILALARQLSEQEQEEQKEKEEQEQEQLEQQEGEEYHDDDFMWPSDSPFRKTPERKRLPQVQISYDDTENPDLFRPRKLDFHAEVAKIDARQKEAVQGSSLLRIDKENKTSTTHTTIMNIDENDNDRELQVSEIPPTPPRAYKRNRYLPQYDGACDSSENDDDRTNDIHYRRDNNTQQSNVSRQRPPLPYREEPYISAKYYPKLTELVMKKKREREDRELRSQRQQNQVVIVGQENRQRQLEKELIDQNDTLASGQKRKTGLERHDNEPFTKQSRIEYGHLEKVSLTIEQQQHTIKTKPPGKEYDYSPPPPAIAKPKFVTYQEPYYSNPTDTPSRPKIFSGKEFRIPSKSIQHLKPVQPVYSNKSEDEWKHSTITGWEPAIKPPTPKEVREWLREKEQRQLKEIVEKKANKINKSSNGTTSQLDGPSTHDFQFSLSKPKSKVTQTRDYLDILSVEIHINTRDNMLPDPEHDPVQTIFWCLKTEDANIVFNGFEKGYHVEIITVGTDINTQKIGLPAYETNYVENEESLFKALIEVVRLYDPDMLVGYELHNSSWGYLIERATVHDINLIDELARVGLTTDRIQFDQWGYRKASVFRILGRHMINIWRVMKSEYNLTSYTFENLAYSILHCRMSHFSHTTLTSWYTQKDQAVLKYRLYKYYLDRVQMNLDLLDVSEIINRTCESARVFGVDFYSVLTRGSQFKVESMMLRIAKPENFVLISPSRAQVGHQRAAECLPLVMEPVTEFYSSPLLVLDFQSLYPSIMIAYNYCFSTCLGKVRNEDDPPKFGVTELDITPDILCGLKDKINVSPNGVMFVKSSVRKSLLAKMLTEILDTRVMIKTAMKNYKGDKGLLRLLDARQLTLKYIANVTYGYTSASFSGRMPAVEIADSIVQTGRETLERTIEVINKTEKWDARVVYGDTDSVFVSLPGRTREQAFQIGKDIAKTITAMNPAPVRLKFEKVYHPCVLVAKKRYVGFKYENPEETEPVFEAKGIETVRRDGTMATQKILEASLKILFRTQDMSQLKEYLYRQWTKILSNRVAVQDFIIAREVRLGTYSEQGLPNGARVALDNIAQDRRDVPQHGERVPYVVVYRGGPNAKLRDKVVRPEEILIHDPNLQLDTEYYITKMIIPPLSRIFNLVGVDVKAWYDEMPRSRKTAAIASARYQIIQNKNKSFKRIDQFYASSHCIVCRRLTDQNICSNCTSQPAQTIFTLRSRQAETEKRFVNTLLICQSCSGISPILTASVASSYINTTHPNSFPEQQQEEISNDMVTIDTTGYADHPCESLDCPVFYERVKTKNDVRATSTYNELL</sequence>
<feature type="domain" description="C4-type zinc-finger of DNA polymerase delta" evidence="24">
    <location>
        <begin position="1701"/>
        <end position="1808"/>
    </location>
</feature>
<feature type="domain" description="DNA-directed DNA polymerase family B multifunctional" evidence="22">
    <location>
        <begin position="1205"/>
        <end position="1652"/>
    </location>
</feature>
<evidence type="ECO:0000256" key="5">
    <source>
        <dbReference type="ARBA" id="ARBA00022679"/>
    </source>
</evidence>
<dbReference type="Pfam" id="PF14260">
    <property type="entry name" value="zf-C4pol"/>
    <property type="match status" value="1"/>
</dbReference>
<evidence type="ECO:0000256" key="2">
    <source>
        <dbReference type="ARBA" id="ARBA00004123"/>
    </source>
</evidence>
<dbReference type="GO" id="GO:0005634">
    <property type="term" value="C:nucleus"/>
    <property type="evidence" value="ECO:0007669"/>
    <property type="project" value="UniProtKB-SubCell"/>
</dbReference>
<keyword evidence="9" id="KW-0227">DNA damage</keyword>
<dbReference type="InterPro" id="IPR036397">
    <property type="entry name" value="RNaseH_sf"/>
</dbReference>
<keyword evidence="6 20" id="KW-0548">Nucleotidyltransferase</keyword>
<evidence type="ECO:0000259" key="22">
    <source>
        <dbReference type="Pfam" id="PF00136"/>
    </source>
</evidence>
<dbReference type="CDD" id="cd05534">
    <property type="entry name" value="POLBc_zeta"/>
    <property type="match status" value="1"/>
</dbReference>
<dbReference type="InterPro" id="IPR023211">
    <property type="entry name" value="DNA_pol_palm_dom_sf"/>
</dbReference>
<dbReference type="Pfam" id="PF24055">
    <property type="entry name" value="POL3_N"/>
    <property type="match status" value="1"/>
</dbReference>
<evidence type="ECO:0000256" key="15">
    <source>
        <dbReference type="ARBA" id="ARBA00023125"/>
    </source>
</evidence>
<dbReference type="Pfam" id="PF24065">
    <property type="entry name" value="REV3_N"/>
    <property type="match status" value="1"/>
</dbReference>
<dbReference type="GO" id="GO:0000166">
    <property type="term" value="F:nucleotide binding"/>
    <property type="evidence" value="ECO:0007669"/>
    <property type="project" value="InterPro"/>
</dbReference>
<evidence type="ECO:0000256" key="20">
    <source>
        <dbReference type="RuleBase" id="RU000442"/>
    </source>
</evidence>
<dbReference type="GO" id="GO:0008270">
    <property type="term" value="F:zinc ion binding"/>
    <property type="evidence" value="ECO:0007669"/>
    <property type="project" value="UniProtKB-KW"/>
</dbReference>
<dbReference type="InterPro" id="IPR056435">
    <property type="entry name" value="DPOD/Z_N"/>
</dbReference>
<feature type="compositionally biased region" description="Basic and acidic residues" evidence="21">
    <location>
        <begin position="562"/>
        <end position="571"/>
    </location>
</feature>
<dbReference type="InterPro" id="IPR012337">
    <property type="entry name" value="RNaseH-like_sf"/>
</dbReference>
<evidence type="ECO:0000256" key="9">
    <source>
        <dbReference type="ARBA" id="ARBA00022763"/>
    </source>
</evidence>
<dbReference type="InterPro" id="IPR006133">
    <property type="entry name" value="DNA-dir_DNA_pol_B_exonuc"/>
</dbReference>
<comment type="cofactor">
    <cofactor evidence="1 20">
        <name>[4Fe-4S] cluster</name>
        <dbReference type="ChEBI" id="CHEBI:49883"/>
    </cofactor>
</comment>
<dbReference type="Gene3D" id="1.10.287.690">
    <property type="entry name" value="Helix hairpin bin"/>
    <property type="match status" value="1"/>
</dbReference>
<dbReference type="InterPro" id="IPR056447">
    <property type="entry name" value="REV3_N"/>
</dbReference>
<dbReference type="Proteomes" id="UP000646827">
    <property type="component" value="Unassembled WGS sequence"/>
</dbReference>
<accession>A0A8H7SCU7</accession>
<dbReference type="CDD" id="cd05778">
    <property type="entry name" value="DNA_polB_zeta_exo"/>
    <property type="match status" value="1"/>
</dbReference>
<dbReference type="FunFam" id="1.10.287.690:FF:000002">
    <property type="entry name" value="DNA polymerase zeta"/>
    <property type="match status" value="1"/>
</dbReference>
<dbReference type="GO" id="GO:0051539">
    <property type="term" value="F:4 iron, 4 sulfur cluster binding"/>
    <property type="evidence" value="ECO:0007669"/>
    <property type="project" value="UniProtKB-KW"/>
</dbReference>
<keyword evidence="10 20" id="KW-0863">Zinc-finger</keyword>
<evidence type="ECO:0000256" key="6">
    <source>
        <dbReference type="ARBA" id="ARBA00022695"/>
    </source>
</evidence>
<dbReference type="InterPro" id="IPR017964">
    <property type="entry name" value="DNA-dir_DNA_pol_B_CS"/>
</dbReference>
<comment type="subcellular location">
    <subcellularLocation>
        <location evidence="2 20">Nucleus</location>
    </subcellularLocation>
</comment>
<feature type="compositionally biased region" description="Polar residues" evidence="21">
    <location>
        <begin position="926"/>
        <end position="950"/>
    </location>
</feature>
<keyword evidence="15 20" id="KW-0238">DNA-binding</keyword>
<comment type="similarity">
    <text evidence="3 20">Belongs to the DNA polymerase type-B family.</text>
</comment>
<evidence type="ECO:0000256" key="19">
    <source>
        <dbReference type="ARBA" id="ARBA00066055"/>
    </source>
</evidence>
<dbReference type="PANTHER" id="PTHR45812">
    <property type="entry name" value="DNA POLYMERASE ZETA CATALYTIC SUBUNIT"/>
    <property type="match status" value="1"/>
</dbReference>
<keyword evidence="8 20" id="KW-0479">Metal-binding</keyword>
<keyword evidence="17 20" id="KW-0539">Nucleus</keyword>
<feature type="domain" description="DNA polymerase delta/zeta catalytic subunit N-terminal" evidence="25">
    <location>
        <begin position="51"/>
        <end position="134"/>
    </location>
</feature>
<dbReference type="Gene3D" id="3.30.420.10">
    <property type="entry name" value="Ribonuclease H-like superfamily/Ribonuclease H"/>
    <property type="match status" value="1"/>
</dbReference>
<organism evidence="27 28">
    <name type="scientific">Circinella minor</name>
    <dbReference type="NCBI Taxonomy" id="1195481"/>
    <lineage>
        <taxon>Eukaryota</taxon>
        <taxon>Fungi</taxon>
        <taxon>Fungi incertae sedis</taxon>
        <taxon>Mucoromycota</taxon>
        <taxon>Mucoromycotina</taxon>
        <taxon>Mucoromycetes</taxon>
        <taxon>Mucorales</taxon>
        <taxon>Lichtheimiaceae</taxon>
        <taxon>Circinella</taxon>
    </lineage>
</organism>
<evidence type="ECO:0000256" key="8">
    <source>
        <dbReference type="ARBA" id="ARBA00022723"/>
    </source>
</evidence>
<feature type="compositionally biased region" description="Basic and acidic residues" evidence="21">
    <location>
        <begin position="677"/>
        <end position="688"/>
    </location>
</feature>
<dbReference type="SUPFAM" id="SSF56672">
    <property type="entry name" value="DNA/RNA polymerases"/>
    <property type="match status" value="1"/>
</dbReference>
<dbReference type="EC" id="2.7.7.7" evidence="20"/>
<name>A0A8H7SCU7_9FUNG</name>
<dbReference type="SMART" id="SM00486">
    <property type="entry name" value="POLBc"/>
    <property type="match status" value="1"/>
</dbReference>
<dbReference type="PROSITE" id="PS00116">
    <property type="entry name" value="DNA_POLYMERASE_B"/>
    <property type="match status" value="1"/>
</dbReference>
<dbReference type="InterPro" id="IPR030559">
    <property type="entry name" value="PolZ_Rev3"/>
</dbReference>
<feature type="region of interest" description="Disordered" evidence="21">
    <location>
        <begin position="191"/>
        <end position="214"/>
    </location>
</feature>
<dbReference type="GO" id="GO:0003887">
    <property type="term" value="F:DNA-directed DNA polymerase activity"/>
    <property type="evidence" value="ECO:0007669"/>
    <property type="project" value="UniProtKB-KW"/>
</dbReference>
<comment type="catalytic activity">
    <reaction evidence="18 20">
        <text>DNA(n) + a 2'-deoxyribonucleoside 5'-triphosphate = DNA(n+1) + diphosphate</text>
        <dbReference type="Rhea" id="RHEA:22508"/>
        <dbReference type="Rhea" id="RHEA-COMP:17339"/>
        <dbReference type="Rhea" id="RHEA-COMP:17340"/>
        <dbReference type="ChEBI" id="CHEBI:33019"/>
        <dbReference type="ChEBI" id="CHEBI:61560"/>
        <dbReference type="ChEBI" id="CHEBI:173112"/>
        <dbReference type="EC" id="2.7.7.7"/>
    </reaction>
</comment>
<dbReference type="GO" id="GO:0003677">
    <property type="term" value="F:DNA binding"/>
    <property type="evidence" value="ECO:0007669"/>
    <property type="project" value="UniProtKB-KW"/>
</dbReference>
<evidence type="ECO:0000259" key="24">
    <source>
        <dbReference type="Pfam" id="PF14260"/>
    </source>
</evidence>